<proteinExistence type="predicted"/>
<dbReference type="EMBL" id="WVTD01000008">
    <property type="protein sequence ID" value="MYL98460.1"/>
    <property type="molecule type" value="Genomic_DNA"/>
</dbReference>
<reference evidence="2 3" key="1">
    <citation type="submission" date="2019-12" db="EMBL/GenBank/DDBJ databases">
        <authorList>
            <person name="Feng G."/>
            <person name="Zhu H."/>
        </authorList>
    </citation>
    <scope>NUCLEOTIDE SEQUENCE [LARGE SCALE GENOMIC DNA]</scope>
    <source>
        <strain evidence="2 3">FGD1</strain>
    </source>
</reference>
<feature type="compositionally biased region" description="Basic and acidic residues" evidence="1">
    <location>
        <begin position="1"/>
        <end position="11"/>
    </location>
</feature>
<protein>
    <recommendedName>
        <fullName evidence="4">DUF4089 domain-containing protein</fullName>
    </recommendedName>
</protein>
<organism evidence="2 3">
    <name type="scientific">Novosphingobium silvae</name>
    <dbReference type="NCBI Taxonomy" id="2692619"/>
    <lineage>
        <taxon>Bacteria</taxon>
        <taxon>Pseudomonadati</taxon>
        <taxon>Pseudomonadota</taxon>
        <taxon>Alphaproteobacteria</taxon>
        <taxon>Sphingomonadales</taxon>
        <taxon>Sphingomonadaceae</taxon>
        <taxon>Novosphingobium</taxon>
    </lineage>
</organism>
<feature type="region of interest" description="Disordered" evidence="1">
    <location>
        <begin position="1"/>
        <end position="23"/>
    </location>
</feature>
<dbReference type="Proteomes" id="UP000465810">
    <property type="component" value="Unassembled WGS sequence"/>
</dbReference>
<evidence type="ECO:0000256" key="1">
    <source>
        <dbReference type="SAM" id="MobiDB-lite"/>
    </source>
</evidence>
<sequence>MTLGAKEDAVAQDRGQAARPTLESVRTRMAEAGISAPDACTAGVLANLIVLQDHVATLRAFALDPRSASAMRFEA</sequence>
<evidence type="ECO:0000313" key="3">
    <source>
        <dbReference type="Proteomes" id="UP000465810"/>
    </source>
</evidence>
<name>A0A7X4GGZ2_9SPHN</name>
<keyword evidence="3" id="KW-1185">Reference proteome</keyword>
<evidence type="ECO:0000313" key="2">
    <source>
        <dbReference type="EMBL" id="MYL98460.1"/>
    </source>
</evidence>
<accession>A0A7X4GGZ2</accession>
<gene>
    <name evidence="2" type="ORF">GR702_11860</name>
</gene>
<evidence type="ECO:0008006" key="4">
    <source>
        <dbReference type="Google" id="ProtNLM"/>
    </source>
</evidence>
<dbReference type="AlphaFoldDB" id="A0A7X4GGZ2"/>
<comment type="caution">
    <text evidence="2">The sequence shown here is derived from an EMBL/GenBank/DDBJ whole genome shotgun (WGS) entry which is preliminary data.</text>
</comment>